<evidence type="ECO:0000256" key="2">
    <source>
        <dbReference type="SAM" id="SignalP"/>
    </source>
</evidence>
<accession>A0A6G6WFK7</accession>
<evidence type="ECO:0000313" key="4">
    <source>
        <dbReference type="Proteomes" id="UP000502996"/>
    </source>
</evidence>
<dbReference type="Pfam" id="PF12079">
    <property type="entry name" value="DUF3558"/>
    <property type="match status" value="1"/>
</dbReference>
<protein>
    <submittedName>
        <fullName evidence="3">DUF3558 family protein</fullName>
    </submittedName>
</protein>
<dbReference type="InterPro" id="IPR024520">
    <property type="entry name" value="DUF3558"/>
</dbReference>
<dbReference type="AlphaFoldDB" id="A0A6G6WFK7"/>
<feature type="chain" id="PRO_5026325689" evidence="2">
    <location>
        <begin position="21"/>
        <end position="181"/>
    </location>
</feature>
<organism evidence="3 4">
    <name type="scientific">Nocardioides anomalus</name>
    <dbReference type="NCBI Taxonomy" id="2712223"/>
    <lineage>
        <taxon>Bacteria</taxon>
        <taxon>Bacillati</taxon>
        <taxon>Actinomycetota</taxon>
        <taxon>Actinomycetes</taxon>
        <taxon>Propionibacteriales</taxon>
        <taxon>Nocardioidaceae</taxon>
        <taxon>Nocardioides</taxon>
    </lineage>
</organism>
<reference evidence="3 4" key="1">
    <citation type="submission" date="2020-02" db="EMBL/GenBank/DDBJ databases">
        <title>Full genome sequence of Nocardioides sp. R-3366.</title>
        <authorList>
            <person name="Im W.-T."/>
        </authorList>
    </citation>
    <scope>NUCLEOTIDE SEQUENCE [LARGE SCALE GENOMIC DNA]</scope>
    <source>
        <strain evidence="3 4">R-3366</strain>
    </source>
</reference>
<proteinExistence type="predicted"/>
<feature type="region of interest" description="Disordered" evidence="1">
    <location>
        <begin position="24"/>
        <end position="52"/>
    </location>
</feature>
<gene>
    <name evidence="3" type="ORF">G5V58_15230</name>
</gene>
<dbReference type="KEGG" id="nano:G5V58_15230"/>
<dbReference type="RefSeq" id="WP_165234409.1">
    <property type="nucleotide sequence ID" value="NZ_CP049257.1"/>
</dbReference>
<dbReference type="Proteomes" id="UP000502996">
    <property type="component" value="Chromosome"/>
</dbReference>
<keyword evidence="4" id="KW-1185">Reference proteome</keyword>
<feature type="compositionally biased region" description="Low complexity" evidence="1">
    <location>
        <begin position="37"/>
        <end position="47"/>
    </location>
</feature>
<evidence type="ECO:0000256" key="1">
    <source>
        <dbReference type="SAM" id="MobiDB-lite"/>
    </source>
</evidence>
<dbReference type="EMBL" id="CP049257">
    <property type="protein sequence ID" value="QIG43943.1"/>
    <property type="molecule type" value="Genomic_DNA"/>
</dbReference>
<feature type="signal peptide" evidence="2">
    <location>
        <begin position="1"/>
        <end position="20"/>
    </location>
</feature>
<name>A0A6G6WFK7_9ACTN</name>
<evidence type="ECO:0000313" key="3">
    <source>
        <dbReference type="EMBL" id="QIG43943.1"/>
    </source>
</evidence>
<sequence length="181" mass="18640">MQLRRTLLPLVLLTATTLAACGGGDDSDSGAARDDSSPSASSGPSDGNQVGVSACDLLTTDEVAAAVGSPVKEGIEQSGQPITGGTFTSCQWMSDDPDNPADAASLYLYTNTAAADSAREDDSQVLEGIGDQAFSVAFAGVWVYEGEQSFLAQWYTFSGTDEENLPTSEALARAAVEKLSA</sequence>
<keyword evidence="2" id="KW-0732">Signal</keyword>
<dbReference type="PROSITE" id="PS51257">
    <property type="entry name" value="PROKAR_LIPOPROTEIN"/>
    <property type="match status" value="1"/>
</dbReference>